<keyword evidence="9" id="KW-1185">Reference proteome</keyword>
<dbReference type="SUPFAM" id="SSF81321">
    <property type="entry name" value="Family A G protein-coupled receptor-like"/>
    <property type="match status" value="1"/>
</dbReference>
<evidence type="ECO:0000256" key="3">
    <source>
        <dbReference type="ARBA" id="ARBA00022692"/>
    </source>
</evidence>
<proteinExistence type="predicted"/>
<accession>A0A9X0D812</accession>
<dbReference type="Proteomes" id="UP001163046">
    <property type="component" value="Unassembled WGS sequence"/>
</dbReference>
<protein>
    <recommendedName>
        <fullName evidence="7">G-protein coupled receptors family 1 profile domain-containing protein</fullName>
    </recommendedName>
</protein>
<feature type="transmembrane region" description="Helical" evidence="6">
    <location>
        <begin position="65"/>
        <end position="85"/>
    </location>
</feature>
<comment type="subcellular location">
    <subcellularLocation>
        <location evidence="1">Cell membrane</location>
        <topology evidence="1">Multi-pass membrane protein</topology>
    </subcellularLocation>
</comment>
<evidence type="ECO:0000313" key="9">
    <source>
        <dbReference type="Proteomes" id="UP001163046"/>
    </source>
</evidence>
<dbReference type="GO" id="GO:0005886">
    <property type="term" value="C:plasma membrane"/>
    <property type="evidence" value="ECO:0007669"/>
    <property type="project" value="UniProtKB-SubCell"/>
</dbReference>
<dbReference type="Gene3D" id="1.20.1070.10">
    <property type="entry name" value="Rhodopsin 7-helix transmembrane proteins"/>
    <property type="match status" value="1"/>
</dbReference>
<comment type="caution">
    <text evidence="8">The sequence shown here is derived from an EMBL/GenBank/DDBJ whole genome shotgun (WGS) entry which is preliminary data.</text>
</comment>
<dbReference type="EMBL" id="MU825520">
    <property type="protein sequence ID" value="KAJ7388274.1"/>
    <property type="molecule type" value="Genomic_DNA"/>
</dbReference>
<dbReference type="InterPro" id="IPR017452">
    <property type="entry name" value="GPCR_Rhodpsn_7TM"/>
</dbReference>
<dbReference type="PANTHER" id="PTHR22750">
    <property type="entry name" value="G-PROTEIN COUPLED RECEPTOR"/>
    <property type="match status" value="1"/>
</dbReference>
<evidence type="ECO:0000256" key="6">
    <source>
        <dbReference type="SAM" id="Phobius"/>
    </source>
</evidence>
<keyword evidence="2" id="KW-1003">Cell membrane</keyword>
<evidence type="ECO:0000259" key="7">
    <source>
        <dbReference type="PROSITE" id="PS50262"/>
    </source>
</evidence>
<gene>
    <name evidence="8" type="ORF">OS493_038827</name>
</gene>
<keyword evidence="5 6" id="KW-0472">Membrane</keyword>
<evidence type="ECO:0000313" key="8">
    <source>
        <dbReference type="EMBL" id="KAJ7388274.1"/>
    </source>
</evidence>
<reference evidence="8" key="1">
    <citation type="submission" date="2023-01" db="EMBL/GenBank/DDBJ databases">
        <title>Genome assembly of the deep-sea coral Lophelia pertusa.</title>
        <authorList>
            <person name="Herrera S."/>
            <person name="Cordes E."/>
        </authorList>
    </citation>
    <scope>NUCLEOTIDE SEQUENCE</scope>
    <source>
        <strain evidence="8">USNM1676648</strain>
        <tissue evidence="8">Polyp</tissue>
    </source>
</reference>
<sequence>IVRRHQRQIRQQEQSVQINTVNVLKCRKSAVTVLYVYGLFLIVYLPFCATMLVNSFIGYTKRVKITYGYAATVVFINSFLNRLVYCWRIREIRRAVKSTLRINRAA</sequence>
<feature type="transmembrane region" description="Helical" evidence="6">
    <location>
        <begin position="34"/>
        <end position="59"/>
    </location>
</feature>
<organism evidence="8 9">
    <name type="scientific">Desmophyllum pertusum</name>
    <dbReference type="NCBI Taxonomy" id="174260"/>
    <lineage>
        <taxon>Eukaryota</taxon>
        <taxon>Metazoa</taxon>
        <taxon>Cnidaria</taxon>
        <taxon>Anthozoa</taxon>
        <taxon>Hexacorallia</taxon>
        <taxon>Scleractinia</taxon>
        <taxon>Caryophylliina</taxon>
        <taxon>Caryophylliidae</taxon>
        <taxon>Desmophyllum</taxon>
    </lineage>
</organism>
<dbReference type="PROSITE" id="PS50262">
    <property type="entry name" value="G_PROTEIN_RECEP_F1_2"/>
    <property type="match status" value="1"/>
</dbReference>
<evidence type="ECO:0000256" key="2">
    <source>
        <dbReference type="ARBA" id="ARBA00022475"/>
    </source>
</evidence>
<name>A0A9X0D812_9CNID</name>
<evidence type="ECO:0000256" key="4">
    <source>
        <dbReference type="ARBA" id="ARBA00022989"/>
    </source>
</evidence>
<feature type="non-terminal residue" evidence="8">
    <location>
        <position position="1"/>
    </location>
</feature>
<evidence type="ECO:0000256" key="5">
    <source>
        <dbReference type="ARBA" id="ARBA00023136"/>
    </source>
</evidence>
<feature type="domain" description="G-protein coupled receptors family 1 profile" evidence="7">
    <location>
        <begin position="1"/>
        <end position="85"/>
    </location>
</feature>
<dbReference type="AlphaFoldDB" id="A0A9X0D812"/>
<dbReference type="OrthoDB" id="5985387at2759"/>
<keyword evidence="3 6" id="KW-0812">Transmembrane</keyword>
<evidence type="ECO:0000256" key="1">
    <source>
        <dbReference type="ARBA" id="ARBA00004651"/>
    </source>
</evidence>
<keyword evidence="4 6" id="KW-1133">Transmembrane helix</keyword>